<dbReference type="InterPro" id="IPR014795">
    <property type="entry name" value="TacA_1-like"/>
</dbReference>
<dbReference type="GO" id="GO:0006355">
    <property type="term" value="P:regulation of DNA-templated transcription"/>
    <property type="evidence" value="ECO:0007669"/>
    <property type="project" value="InterPro"/>
</dbReference>
<dbReference type="AlphaFoldDB" id="A0A292ZN88"/>
<evidence type="ECO:0000256" key="2">
    <source>
        <dbReference type="ARBA" id="ARBA00049988"/>
    </source>
</evidence>
<dbReference type="InterPro" id="IPR010985">
    <property type="entry name" value="Ribbon_hlx_hlx"/>
</dbReference>
<keyword evidence="1" id="KW-1277">Toxin-antitoxin system</keyword>
<proteinExistence type="inferred from homology"/>
<evidence type="ECO:0008006" key="5">
    <source>
        <dbReference type="Google" id="ProtNLM"/>
    </source>
</evidence>
<evidence type="ECO:0000313" key="4">
    <source>
        <dbReference type="Proteomes" id="UP000221538"/>
    </source>
</evidence>
<dbReference type="PANTHER" id="PTHR35401:SF2">
    <property type="entry name" value="ABC-TYPE TRANSPORT SYSTEM"/>
    <property type="match status" value="1"/>
</dbReference>
<gene>
    <name evidence="3" type="ORF">SFOMI_4929</name>
</gene>
<evidence type="ECO:0000256" key="1">
    <source>
        <dbReference type="ARBA" id="ARBA00022649"/>
    </source>
</evidence>
<sequence length="102" mass="11435">MQAFDDAAGAINERSTVRMNFRTKPHIKQAIQRAAAWCGVDDSAFVMNAAYKAALETIQTHERTIVSRKDYDAILNALDNPTPPSDALREAFARHDQMIESR</sequence>
<comment type="caution">
    <text evidence="3">The sequence shown here is derived from an EMBL/GenBank/DDBJ whole genome shotgun (WGS) entry which is preliminary data.</text>
</comment>
<evidence type="ECO:0000313" key="3">
    <source>
        <dbReference type="EMBL" id="GAY24349.1"/>
    </source>
</evidence>
<name>A0A292ZN88_SPHSA</name>
<organism evidence="3 4">
    <name type="scientific">Sphingobium fuliginis (strain ATCC 27551)</name>
    <dbReference type="NCBI Taxonomy" id="336203"/>
    <lineage>
        <taxon>Bacteria</taxon>
        <taxon>Pseudomonadati</taxon>
        <taxon>Pseudomonadota</taxon>
        <taxon>Alphaproteobacteria</taxon>
        <taxon>Sphingomonadales</taxon>
        <taxon>Sphingomonadaceae</taxon>
        <taxon>Sphingobium</taxon>
    </lineage>
</organism>
<dbReference type="PANTHER" id="PTHR35401">
    <property type="entry name" value="COPG FAMILY HELIX-TURN-HELIX PROTEIN-RELATED-RELATED"/>
    <property type="match status" value="1"/>
</dbReference>
<dbReference type="Proteomes" id="UP000221538">
    <property type="component" value="Unassembled WGS sequence"/>
</dbReference>
<comment type="similarity">
    <text evidence="2">Belongs to the TacA antitoxin family.</text>
</comment>
<dbReference type="Pfam" id="PF08681">
    <property type="entry name" value="TacA1"/>
    <property type="match status" value="1"/>
</dbReference>
<accession>A0A292ZN88</accession>
<protein>
    <recommendedName>
        <fullName evidence="5">DUF1778 domain-containing protein</fullName>
    </recommendedName>
</protein>
<dbReference type="Gene3D" id="1.20.5.780">
    <property type="entry name" value="Single helix bin"/>
    <property type="match status" value="1"/>
</dbReference>
<dbReference type="EMBL" id="BEWI01000032">
    <property type="protein sequence ID" value="GAY24349.1"/>
    <property type="molecule type" value="Genomic_DNA"/>
</dbReference>
<reference evidence="3 4" key="1">
    <citation type="journal article" date="2013" name="Biodegradation">
        <title>Occurrence of 4-tert-butylphenol (4-t-BP) biodegradation in an aquatic sample caused by the presence of Spirodela polyrrhiza and isolation of a 4-t-BP-utilizing bacterium.</title>
        <authorList>
            <person name="Ogata Y."/>
            <person name="Toyama T."/>
            <person name="Yu N."/>
            <person name="Wang X."/>
            <person name="Sei K."/>
            <person name="Ike M."/>
        </authorList>
    </citation>
    <scope>NUCLEOTIDE SEQUENCE [LARGE SCALE GENOMIC DNA]</scope>
    <source>
        <strain evidence="3 4">OMI</strain>
    </source>
</reference>
<dbReference type="SUPFAM" id="SSF47598">
    <property type="entry name" value="Ribbon-helix-helix"/>
    <property type="match status" value="1"/>
</dbReference>
<reference evidence="3 4" key="2">
    <citation type="journal article" date="2013" name="Environ. Sci. Technol.">
        <title>The 4-tert-butylphenol-utilizing bacterium Sphingobium fuliginis OMI can degrade bisphenols via phenolic ring hydroxylation and meta-cleavage pathway.</title>
        <authorList>
            <person name="Ogata Y."/>
            <person name="Goda S."/>
            <person name="Toyama T."/>
            <person name="Sei K."/>
            <person name="Ike M."/>
        </authorList>
    </citation>
    <scope>NUCLEOTIDE SEQUENCE [LARGE SCALE GENOMIC DNA]</scope>
    <source>
        <strain evidence="3 4">OMI</strain>
    </source>
</reference>